<feature type="transmembrane region" description="Helical" evidence="1">
    <location>
        <begin position="89"/>
        <end position="113"/>
    </location>
</feature>
<dbReference type="Proteomes" id="UP000680067">
    <property type="component" value="Unassembled WGS sequence"/>
</dbReference>
<dbReference type="InterPro" id="IPR018643">
    <property type="entry name" value="DUF2069_membrane"/>
</dbReference>
<keyword evidence="1" id="KW-0472">Membrane</keyword>
<comment type="caution">
    <text evidence="2">The sequence shown here is derived from an EMBL/GenBank/DDBJ whole genome shotgun (WGS) entry which is preliminary data.</text>
</comment>
<protein>
    <submittedName>
        <fullName evidence="2">DUF2069 domain-containing protein</fullName>
    </submittedName>
</protein>
<reference evidence="2" key="1">
    <citation type="submission" date="2021-04" db="EMBL/GenBank/DDBJ databases">
        <title>novel species isolated from subtropical streams in China.</title>
        <authorList>
            <person name="Lu H."/>
        </authorList>
    </citation>
    <scope>NUCLEOTIDE SEQUENCE</scope>
    <source>
        <strain evidence="2">LFS511W</strain>
    </source>
</reference>
<dbReference type="RefSeq" id="WP_212687324.1">
    <property type="nucleotide sequence ID" value="NZ_JAGSPN010000004.1"/>
</dbReference>
<organism evidence="2 3">
    <name type="scientific">Undibacterium luofuense</name>
    <dbReference type="NCBI Taxonomy" id="2828733"/>
    <lineage>
        <taxon>Bacteria</taxon>
        <taxon>Pseudomonadati</taxon>
        <taxon>Pseudomonadota</taxon>
        <taxon>Betaproteobacteria</taxon>
        <taxon>Burkholderiales</taxon>
        <taxon>Oxalobacteraceae</taxon>
        <taxon>Undibacterium</taxon>
    </lineage>
</organism>
<gene>
    <name evidence="2" type="ORF">KDM89_07485</name>
</gene>
<accession>A0A941I4R3</accession>
<keyword evidence="1" id="KW-1133">Transmembrane helix</keyword>
<dbReference type="Pfam" id="PF09842">
    <property type="entry name" value="DUF2069"/>
    <property type="match status" value="1"/>
</dbReference>
<dbReference type="AlphaFoldDB" id="A0A941I4R3"/>
<name>A0A941I4R3_9BURK</name>
<keyword evidence="3" id="KW-1185">Reference proteome</keyword>
<evidence type="ECO:0000313" key="3">
    <source>
        <dbReference type="Proteomes" id="UP000680067"/>
    </source>
</evidence>
<proteinExistence type="predicted"/>
<sequence>MILSPKQIRGHQLALVSWILLILLCIVWEMWLAPLRTGGSWLALKALPLLFLAKGMLRKDNYTLQWGSMLVWLYFTEGIVRGFSDTNQLSAWLAITELALSLSLFTGIAVYLYPMKKAAKRAKKAASVPAE</sequence>
<keyword evidence="1" id="KW-0812">Transmembrane</keyword>
<dbReference type="EMBL" id="JAGSPN010000004">
    <property type="protein sequence ID" value="MBR7781977.1"/>
    <property type="molecule type" value="Genomic_DNA"/>
</dbReference>
<feature type="transmembrane region" description="Helical" evidence="1">
    <location>
        <begin position="12"/>
        <end position="33"/>
    </location>
</feature>
<evidence type="ECO:0000313" key="2">
    <source>
        <dbReference type="EMBL" id="MBR7781977.1"/>
    </source>
</evidence>
<evidence type="ECO:0000256" key="1">
    <source>
        <dbReference type="SAM" id="Phobius"/>
    </source>
</evidence>